<name>A0A7C2B016_9PSED</name>
<dbReference type="AlphaFoldDB" id="A0A7C2B016"/>
<gene>
    <name evidence="1" type="ORF">ENP23_14585</name>
</gene>
<comment type="caution">
    <text evidence="1">The sequence shown here is derived from an EMBL/GenBank/DDBJ whole genome shotgun (WGS) entry which is preliminary data.</text>
</comment>
<organism evidence="1">
    <name type="scientific">Pseudomonas graminis</name>
    <dbReference type="NCBI Taxonomy" id="158627"/>
    <lineage>
        <taxon>Bacteria</taxon>
        <taxon>Pseudomonadati</taxon>
        <taxon>Pseudomonadota</taxon>
        <taxon>Gammaproteobacteria</taxon>
        <taxon>Pseudomonadales</taxon>
        <taxon>Pseudomonadaceae</taxon>
        <taxon>Pseudomonas</taxon>
    </lineage>
</organism>
<dbReference type="EMBL" id="DSIN01000024">
    <property type="protein sequence ID" value="HEF26990.1"/>
    <property type="molecule type" value="Genomic_DNA"/>
</dbReference>
<sequence>MPQARDGSVFVPSLGSRNGYTVGPKGDERKFAGYDEALAFLRSQPAAYWRRPNAQGNWGIVVGVRWIDWAEE</sequence>
<accession>A0A7C2B016</accession>
<protein>
    <submittedName>
        <fullName evidence="1">Uncharacterized protein</fullName>
    </submittedName>
</protein>
<reference evidence="1" key="1">
    <citation type="journal article" date="2020" name="mSystems">
        <title>Genome- and Community-Level Interaction Insights into Carbon Utilization and Element Cycling Functions of Hydrothermarchaeota in Hydrothermal Sediment.</title>
        <authorList>
            <person name="Zhou Z."/>
            <person name="Liu Y."/>
            <person name="Xu W."/>
            <person name="Pan J."/>
            <person name="Luo Z.H."/>
            <person name="Li M."/>
        </authorList>
    </citation>
    <scope>NUCLEOTIDE SEQUENCE [LARGE SCALE GENOMIC DNA]</scope>
    <source>
        <strain evidence="1">SpSt-200</strain>
    </source>
</reference>
<proteinExistence type="predicted"/>
<evidence type="ECO:0000313" key="1">
    <source>
        <dbReference type="EMBL" id="HEF26990.1"/>
    </source>
</evidence>